<reference evidence="2" key="1">
    <citation type="submission" date="2023-06" db="EMBL/GenBank/DDBJ databases">
        <authorList>
            <consortium name="Lawrence Berkeley National Laboratory"/>
            <person name="Ahrendt S."/>
            <person name="Sahu N."/>
            <person name="Indic B."/>
            <person name="Wong-Bajracharya J."/>
            <person name="Merenyi Z."/>
            <person name="Ke H.-M."/>
            <person name="Monk M."/>
            <person name="Kocsube S."/>
            <person name="Drula E."/>
            <person name="Lipzen A."/>
            <person name="Balint B."/>
            <person name="Henrissat B."/>
            <person name="Andreopoulos B."/>
            <person name="Martin F.M."/>
            <person name="Harder C.B."/>
            <person name="Rigling D."/>
            <person name="Ford K.L."/>
            <person name="Foster G.D."/>
            <person name="Pangilinan J."/>
            <person name="Papanicolaou A."/>
            <person name="Barry K."/>
            <person name="LaButti K."/>
            <person name="Viragh M."/>
            <person name="Koriabine M."/>
            <person name="Yan M."/>
            <person name="Riley R."/>
            <person name="Champramary S."/>
            <person name="Plett K.L."/>
            <person name="Tsai I.J."/>
            <person name="Slot J."/>
            <person name="Sipos G."/>
            <person name="Plett J."/>
            <person name="Nagy L.G."/>
            <person name="Grigoriev I.V."/>
        </authorList>
    </citation>
    <scope>NUCLEOTIDE SEQUENCE</scope>
    <source>
        <strain evidence="2">HWK02</strain>
    </source>
</reference>
<dbReference type="Gene3D" id="1.10.510.10">
    <property type="entry name" value="Transferase(Phosphotransferase) domain 1"/>
    <property type="match status" value="1"/>
</dbReference>
<dbReference type="Proteomes" id="UP001175228">
    <property type="component" value="Unassembled WGS sequence"/>
</dbReference>
<dbReference type="SUPFAM" id="SSF56112">
    <property type="entry name" value="Protein kinase-like (PK-like)"/>
    <property type="match status" value="1"/>
</dbReference>
<protein>
    <recommendedName>
        <fullName evidence="1">Protein kinase domain-containing protein</fullName>
    </recommendedName>
</protein>
<dbReference type="PROSITE" id="PS50011">
    <property type="entry name" value="PROTEIN_KINASE_DOM"/>
    <property type="match status" value="1"/>
</dbReference>
<dbReference type="GO" id="GO:0004672">
    <property type="term" value="F:protein kinase activity"/>
    <property type="evidence" value="ECO:0007669"/>
    <property type="project" value="InterPro"/>
</dbReference>
<organism evidence="2 3">
    <name type="scientific">Armillaria luteobubalina</name>
    <dbReference type="NCBI Taxonomy" id="153913"/>
    <lineage>
        <taxon>Eukaryota</taxon>
        <taxon>Fungi</taxon>
        <taxon>Dikarya</taxon>
        <taxon>Basidiomycota</taxon>
        <taxon>Agaricomycotina</taxon>
        <taxon>Agaricomycetes</taxon>
        <taxon>Agaricomycetidae</taxon>
        <taxon>Agaricales</taxon>
        <taxon>Marasmiineae</taxon>
        <taxon>Physalacriaceae</taxon>
        <taxon>Armillaria</taxon>
    </lineage>
</organism>
<dbReference type="InterPro" id="IPR000719">
    <property type="entry name" value="Prot_kinase_dom"/>
</dbReference>
<keyword evidence="3" id="KW-1185">Reference proteome</keyword>
<name>A0AA39TZA6_9AGAR</name>
<evidence type="ECO:0000259" key="1">
    <source>
        <dbReference type="PROSITE" id="PS50011"/>
    </source>
</evidence>
<feature type="domain" description="Protein kinase" evidence="1">
    <location>
        <begin position="60"/>
        <end position="304"/>
    </location>
</feature>
<evidence type="ECO:0000313" key="2">
    <source>
        <dbReference type="EMBL" id="KAK0504401.1"/>
    </source>
</evidence>
<dbReference type="EMBL" id="JAUEPU010000003">
    <property type="protein sequence ID" value="KAK0504401.1"/>
    <property type="molecule type" value="Genomic_DNA"/>
</dbReference>
<dbReference type="InterPro" id="IPR011009">
    <property type="entry name" value="Kinase-like_dom_sf"/>
</dbReference>
<gene>
    <name evidence="2" type="ORF">EDD18DRAFT_1316800</name>
</gene>
<comment type="caution">
    <text evidence="2">The sequence shown here is derived from an EMBL/GenBank/DDBJ whole genome shotgun (WGS) entry which is preliminary data.</text>
</comment>
<dbReference type="GO" id="GO:0005524">
    <property type="term" value="F:ATP binding"/>
    <property type="evidence" value="ECO:0007669"/>
    <property type="project" value="InterPro"/>
</dbReference>
<evidence type="ECO:0000313" key="3">
    <source>
        <dbReference type="Proteomes" id="UP001175228"/>
    </source>
</evidence>
<accession>A0AA39TZA6</accession>
<dbReference type="SMART" id="SM00220">
    <property type="entry name" value="S_TKc"/>
    <property type="match status" value="1"/>
</dbReference>
<dbReference type="AlphaFoldDB" id="A0AA39TZA6"/>
<sequence length="304" mass="35537">MSGKDLGPPNISFMKCEAWWRQYQHFLHTSGYQLRAKFEPSWKPPWKINYEMFKSEERALHSASNLNSFAFSSYVMDAIRVHDGRRVTLKRVSKSRFPLEVELSVFLSSSPLSVDPRNHCVPIHDVLQSPHDPDHQIIVMPFLRKFFQPTFDTIGELLEPFRQILEGVEFLHRHFIAHRQLYPKGFHPAKPRMNETFTGSTKHITPTECWPRHLTIDFGVSRRYSPPDIPYEPVSNCGNRYHKYSLLQFLVLLVDAMIQKEPSVRPTISEVVHRFAVLCNSIFYTLIQGVAQIDQKWEILRSTD</sequence>
<proteinExistence type="predicted"/>